<keyword evidence="3" id="KW-1185">Reference proteome</keyword>
<accession>A0ABT5LET0</accession>
<dbReference type="Proteomes" id="UP001217178">
    <property type="component" value="Unassembled WGS sequence"/>
</dbReference>
<protein>
    <submittedName>
        <fullName evidence="2">Uncharacterized protein</fullName>
    </submittedName>
</protein>
<evidence type="ECO:0000313" key="3">
    <source>
        <dbReference type="Proteomes" id="UP001217178"/>
    </source>
</evidence>
<dbReference type="RefSeq" id="WP_187651455.1">
    <property type="nucleotide sequence ID" value="NZ_JAQRFI010000019.1"/>
</dbReference>
<sequence>MRNPGDPDISQWNEYFGHKCQTQGLRNEYQEVGVSHSSNEASNDRGAKGWQTDRT</sequence>
<feature type="compositionally biased region" description="Basic and acidic residues" evidence="1">
    <location>
        <begin position="42"/>
        <end position="55"/>
    </location>
</feature>
<organism evidence="2 3">
    <name type="scientific">Xenorhabdus yunnanensis</name>
    <dbReference type="NCBI Taxonomy" id="3025878"/>
    <lineage>
        <taxon>Bacteria</taxon>
        <taxon>Pseudomonadati</taxon>
        <taxon>Pseudomonadota</taxon>
        <taxon>Gammaproteobacteria</taxon>
        <taxon>Enterobacterales</taxon>
        <taxon>Morganellaceae</taxon>
        <taxon>Xenorhabdus</taxon>
    </lineage>
</organism>
<gene>
    <name evidence="2" type="ORF">PSI23_09930</name>
</gene>
<comment type="caution">
    <text evidence="2">The sequence shown here is derived from an EMBL/GenBank/DDBJ whole genome shotgun (WGS) entry which is preliminary data.</text>
</comment>
<feature type="region of interest" description="Disordered" evidence="1">
    <location>
        <begin position="27"/>
        <end position="55"/>
    </location>
</feature>
<evidence type="ECO:0000313" key="2">
    <source>
        <dbReference type="EMBL" id="MDC9589615.1"/>
    </source>
</evidence>
<dbReference type="EMBL" id="JAQRFI010000019">
    <property type="protein sequence ID" value="MDC9589615.1"/>
    <property type="molecule type" value="Genomic_DNA"/>
</dbReference>
<evidence type="ECO:0000256" key="1">
    <source>
        <dbReference type="SAM" id="MobiDB-lite"/>
    </source>
</evidence>
<name>A0ABT5LET0_9GAMM</name>
<proteinExistence type="predicted"/>
<reference evidence="2 3" key="1">
    <citation type="submission" date="2023-02" db="EMBL/GenBank/DDBJ databases">
        <title>Entomopathogenic bacteria.</title>
        <authorList>
            <person name="Machado R.A."/>
        </authorList>
    </citation>
    <scope>NUCLEOTIDE SEQUENCE [LARGE SCALE GENOMIC DNA]</scope>
    <source>
        <strain evidence="2 3">XENO-10</strain>
    </source>
</reference>